<accession>A0ABP9J704</accession>
<dbReference type="InterPro" id="IPR039420">
    <property type="entry name" value="WalR-like"/>
</dbReference>
<proteinExistence type="predicted"/>
<dbReference type="Gene3D" id="1.10.10.10">
    <property type="entry name" value="Winged helix-like DNA-binding domain superfamily/Winged helix DNA-binding domain"/>
    <property type="match status" value="1"/>
</dbReference>
<dbReference type="CDD" id="cd06170">
    <property type="entry name" value="LuxR_C_like"/>
    <property type="match status" value="1"/>
</dbReference>
<evidence type="ECO:0000313" key="3">
    <source>
        <dbReference type="EMBL" id="GAA5021049.1"/>
    </source>
</evidence>
<evidence type="ECO:0000256" key="1">
    <source>
        <dbReference type="ARBA" id="ARBA00023125"/>
    </source>
</evidence>
<dbReference type="InterPro" id="IPR000792">
    <property type="entry name" value="Tscrpt_reg_LuxR_C"/>
</dbReference>
<dbReference type="Proteomes" id="UP001500427">
    <property type="component" value="Unassembled WGS sequence"/>
</dbReference>
<evidence type="ECO:0000259" key="2">
    <source>
        <dbReference type="PROSITE" id="PS50043"/>
    </source>
</evidence>
<keyword evidence="1" id="KW-0238">DNA-binding</keyword>
<name>A0ABP9J704_9MICO</name>
<feature type="domain" description="HTH luxR-type" evidence="2">
    <location>
        <begin position="229"/>
        <end position="294"/>
    </location>
</feature>
<dbReference type="PRINTS" id="PR00038">
    <property type="entry name" value="HTHLUXR"/>
</dbReference>
<dbReference type="PANTHER" id="PTHR43214:SF43">
    <property type="entry name" value="TWO-COMPONENT RESPONSE REGULATOR"/>
    <property type="match status" value="1"/>
</dbReference>
<gene>
    <name evidence="3" type="ORF">GCM10023258_10120</name>
</gene>
<comment type="caution">
    <text evidence="3">The sequence shown here is derived from an EMBL/GenBank/DDBJ whole genome shotgun (WGS) entry which is preliminary data.</text>
</comment>
<dbReference type="SMART" id="SM00421">
    <property type="entry name" value="HTH_LUXR"/>
    <property type="match status" value="1"/>
</dbReference>
<dbReference type="InterPro" id="IPR016032">
    <property type="entry name" value="Sig_transdc_resp-reg_C-effctor"/>
</dbReference>
<dbReference type="InterPro" id="IPR036388">
    <property type="entry name" value="WH-like_DNA-bd_sf"/>
</dbReference>
<dbReference type="RefSeq" id="WP_345506366.1">
    <property type="nucleotide sequence ID" value="NZ_BAABIW010000008.1"/>
</dbReference>
<keyword evidence="4" id="KW-1185">Reference proteome</keyword>
<sequence>MSSDGYVYEIELATRLTARLSACVEADTMPGLLRECAAVLSDFIGADEVLFTQLDLTDPAASTVAAGPGLFRDEGLSADLAQTGSAHPAVLSYLTPGDDRRPRRVSDVATRAAWRRHFDQTCEFRARGAAHQLSIVSTLTPTRGRGWILTRKRRDFTDAEVAVAALLLPALSVLDQACAWGWPGDAPPGTLVPHAEPVPVLPIRAMAAVEREDVRATVHRRGGGGSAACLDPCPSLTQRQLELLRLLADGLSARRMARELRISERTVNKHLELLYRRLDAHDRVNAILTAQRHGLLRL</sequence>
<dbReference type="PROSITE" id="PS50043">
    <property type="entry name" value="HTH_LUXR_2"/>
    <property type="match status" value="1"/>
</dbReference>
<evidence type="ECO:0000313" key="4">
    <source>
        <dbReference type="Proteomes" id="UP001500427"/>
    </source>
</evidence>
<dbReference type="PANTHER" id="PTHR43214">
    <property type="entry name" value="TWO-COMPONENT RESPONSE REGULATOR"/>
    <property type="match status" value="1"/>
</dbReference>
<reference evidence="4" key="1">
    <citation type="journal article" date="2019" name="Int. J. Syst. Evol. Microbiol.">
        <title>The Global Catalogue of Microorganisms (GCM) 10K type strain sequencing project: providing services to taxonomists for standard genome sequencing and annotation.</title>
        <authorList>
            <consortium name="The Broad Institute Genomics Platform"/>
            <consortium name="The Broad Institute Genome Sequencing Center for Infectious Disease"/>
            <person name="Wu L."/>
            <person name="Ma J."/>
        </authorList>
    </citation>
    <scope>NUCLEOTIDE SEQUENCE [LARGE SCALE GENOMIC DNA]</scope>
    <source>
        <strain evidence="4">JCM 17687</strain>
    </source>
</reference>
<dbReference type="EMBL" id="BAABIW010000008">
    <property type="protein sequence ID" value="GAA5021049.1"/>
    <property type="molecule type" value="Genomic_DNA"/>
</dbReference>
<organism evidence="3 4">
    <name type="scientific">Terrabacter aeriphilus</name>
    <dbReference type="NCBI Taxonomy" id="515662"/>
    <lineage>
        <taxon>Bacteria</taxon>
        <taxon>Bacillati</taxon>
        <taxon>Actinomycetota</taxon>
        <taxon>Actinomycetes</taxon>
        <taxon>Micrococcales</taxon>
        <taxon>Intrasporangiaceae</taxon>
        <taxon>Terrabacter</taxon>
    </lineage>
</organism>
<protein>
    <recommendedName>
        <fullName evidence="2">HTH luxR-type domain-containing protein</fullName>
    </recommendedName>
</protein>
<dbReference type="SUPFAM" id="SSF46894">
    <property type="entry name" value="C-terminal effector domain of the bipartite response regulators"/>
    <property type="match status" value="1"/>
</dbReference>
<dbReference type="Pfam" id="PF00196">
    <property type="entry name" value="GerE"/>
    <property type="match status" value="1"/>
</dbReference>